<dbReference type="PANTHER" id="PTHR31635:SF196">
    <property type="entry name" value="REVERSE TRANSCRIPTASE DOMAIN-CONTAINING PROTEIN-RELATED"/>
    <property type="match status" value="1"/>
</dbReference>
<dbReference type="CDD" id="cd01650">
    <property type="entry name" value="RT_nLTR_like"/>
    <property type="match status" value="1"/>
</dbReference>
<dbReference type="AlphaFoldDB" id="A0A803J3C1"/>
<feature type="domain" description="Reverse transcriptase" evidence="1">
    <location>
        <begin position="1"/>
        <end position="225"/>
    </location>
</feature>
<evidence type="ECO:0000259" key="1">
    <source>
        <dbReference type="PROSITE" id="PS50878"/>
    </source>
</evidence>
<dbReference type="Pfam" id="PF00078">
    <property type="entry name" value="RVT_1"/>
    <property type="match status" value="1"/>
</dbReference>
<protein>
    <recommendedName>
        <fullName evidence="1">Reverse transcriptase domain-containing protein</fullName>
    </recommendedName>
</protein>
<dbReference type="PANTHER" id="PTHR31635">
    <property type="entry name" value="REVERSE TRANSCRIPTASE DOMAIN-CONTAINING PROTEIN-RELATED"/>
    <property type="match status" value="1"/>
</dbReference>
<dbReference type="Ensembl" id="ENSXETT00000112668">
    <property type="protein sequence ID" value="ENSXETP00000102314"/>
    <property type="gene ID" value="ENSXETG00000045585"/>
</dbReference>
<name>A0A803J3C1_XENTR</name>
<dbReference type="InParanoid" id="A0A803J3C1"/>
<proteinExistence type="predicted"/>
<dbReference type="InterPro" id="IPR043502">
    <property type="entry name" value="DNA/RNA_pol_sf"/>
</dbReference>
<accession>A0A803J3C1</accession>
<reference evidence="2" key="2">
    <citation type="submission" date="2021-03" db="UniProtKB">
        <authorList>
            <consortium name="Ensembl"/>
        </authorList>
    </citation>
    <scope>IDENTIFICATION</scope>
</reference>
<organism evidence="2">
    <name type="scientific">Xenopus tropicalis</name>
    <name type="common">Western clawed frog</name>
    <name type="synonym">Silurana tropicalis</name>
    <dbReference type="NCBI Taxonomy" id="8364"/>
    <lineage>
        <taxon>Eukaryota</taxon>
        <taxon>Metazoa</taxon>
        <taxon>Chordata</taxon>
        <taxon>Craniata</taxon>
        <taxon>Vertebrata</taxon>
        <taxon>Euteleostomi</taxon>
        <taxon>Amphibia</taxon>
        <taxon>Batrachia</taxon>
        <taxon>Anura</taxon>
        <taxon>Pipoidea</taxon>
        <taxon>Pipidae</taxon>
        <taxon>Xenopodinae</taxon>
        <taxon>Xenopus</taxon>
        <taxon>Silurana</taxon>
    </lineage>
</organism>
<sequence length="777" mass="90982">MADRLQQILPKILTEQQTGFLRQRHAVQALRKILAVVYQSNLENRKQEMLINLDADKAFDRISHAHLRRLLKFQHFGIQTLNLYKNLYNSPTTYITVNNCNSSRFTIGRGTRQGCPLSPLLFNLAIDPLLRHILNSPDLKGIHIDQTTLKVTAFADDILLFLSQPQTETSIILKIIQRFGKVAGFQINLDKSEALQLTQPTPTPWPTHFPFKKAKQNIKYLGITIPSNHRKTYMLNIRKTIDILQQETQEWKHANLTFSGKIHFIKMFLFPKLLYPMQMLPYYIKATDLKRLNNILRTFIWNKNRSRISLTKLEQPKHLGGLNLPNIKEYNEATLLRYVGDWLLNRDHYTTTSLDQYLTGDYSINYLLHTPSIQLPHTARNNPLFIDTHKAWYSVKRRHDISLNISPYLSWIGNKNFPAGIHNTTLLQWSRNGLHNIYYLQGKDLKIISQAEMTRKYPFTTPHIYLHMQIAHYATHITKQLTDGDKNNPINQIWKDRKTMQNTSAIYKTIRTLTNPDNEKSHTFKWTNDIPNTNTSDILKLHTEAMKLIPVSKYQDMSLQILHNSYLTPERRHKIGNLPSDKCLRCRSPKANLIHNLWSCPKTQIFWKEIASYWTQVTGKPLQIKLEWALFSTTKIYTHLTKPEKMLAGRLSAAARKTILHQWLTTDTPSTTLAKQKLHQIFYMDWLEATTRKEQNAAKFFDTWLIYISSLSQTIRHLIVNTFRQTTWYDMETLREHPLIVEASQYLQNIQNQELDQQNYGSPRSQQINRMLATCYQ</sequence>
<dbReference type="GeneTree" id="ENSGT00940000165023"/>
<dbReference type="SUPFAM" id="SSF56672">
    <property type="entry name" value="DNA/RNA polymerases"/>
    <property type="match status" value="1"/>
</dbReference>
<dbReference type="PROSITE" id="PS50878">
    <property type="entry name" value="RT_POL"/>
    <property type="match status" value="1"/>
</dbReference>
<evidence type="ECO:0000313" key="2">
    <source>
        <dbReference type="Ensembl" id="ENSXETP00000102314"/>
    </source>
</evidence>
<dbReference type="InterPro" id="IPR000477">
    <property type="entry name" value="RT_dom"/>
</dbReference>
<reference evidence="2" key="1">
    <citation type="journal article" date="2010" name="Science">
        <title>The genome of the Western clawed frog Xenopus tropicalis.</title>
        <authorList>
            <person name="Hellsten U."/>
            <person name="Harland R.M."/>
            <person name="Gilchrist M.J."/>
            <person name="Hendrix D."/>
            <person name="Jurka J."/>
            <person name="Kapitonov V."/>
            <person name="Ovcharenko I."/>
            <person name="Putnam N.H."/>
            <person name="Shu S."/>
            <person name="Taher L."/>
            <person name="Blitz I.L."/>
            <person name="Blumberg B."/>
            <person name="Dichmann D.S."/>
            <person name="Dubchak I."/>
            <person name="Amaya E."/>
            <person name="Detter J.C."/>
            <person name="Fletcher R."/>
            <person name="Gerhard D.S."/>
            <person name="Goodstein D."/>
            <person name="Graves T."/>
            <person name="Grigoriev I.V."/>
            <person name="Grimwood J."/>
            <person name="Kawashima T."/>
            <person name="Lindquist E."/>
            <person name="Lucas S.M."/>
            <person name="Mead P.E."/>
            <person name="Mitros T."/>
            <person name="Ogino H."/>
            <person name="Ohta Y."/>
            <person name="Poliakov A.V."/>
            <person name="Pollet N."/>
            <person name="Robert J."/>
            <person name="Salamov A."/>
            <person name="Sater A.K."/>
            <person name="Schmutz J."/>
            <person name="Terry A."/>
            <person name="Vize P.D."/>
            <person name="Warren W.C."/>
            <person name="Wells D."/>
            <person name="Wills A."/>
            <person name="Wilson R.K."/>
            <person name="Zimmerman L.B."/>
            <person name="Zorn A.M."/>
            <person name="Grainger R."/>
            <person name="Grammer T."/>
            <person name="Khokha M.K."/>
            <person name="Richardson P.M."/>
            <person name="Rokhsar D.S."/>
        </authorList>
    </citation>
    <scope>NUCLEOTIDE SEQUENCE [LARGE SCALE GENOMIC DNA]</scope>
    <source>
        <strain evidence="2">Nigerian</strain>
    </source>
</reference>